<proteinExistence type="predicted"/>
<sequence>MKSPVTLASPNLKLSREMKVLLVLLLLVALIGGGYVWLSARHAQSQALAQTPSGPGGDPASGAADGQEAAPDAGLRVQPDGQVEVPSIPAFGADSDANAARPKAEAAPPPGGINPDTPLAALPPGNPFRPLELAAGTATGAAPSPVAAAPVTAPPVSVTRTALPATPFTAPEPLPSVAARADDPVPTPAEPVVIPPLPSTNAPVKVASAPVSGKAFPVPGTPPAGVVTLTAPSGGREPVPAAPVPPAPPVRPPVAGVRVPGGALDLNALLGPRSSASGGATGAAGTGTASATALPTPELPQPITQLGGDRVDAAPVSPLDDLVRRRELAFDAGVLGPVNTAIFRSKGGFLVVSVGQPLPDSDVVVKDVSASGATLALGTETKFLELDKR</sequence>
<evidence type="ECO:0000313" key="2">
    <source>
        <dbReference type="EMBL" id="BDP42493.1"/>
    </source>
</evidence>
<dbReference type="Proteomes" id="UP001064971">
    <property type="component" value="Chromosome"/>
</dbReference>
<accession>A0ABM8AFB6</accession>
<gene>
    <name evidence="2" type="ORF">DAETH_24620</name>
</gene>
<name>A0ABM8AFB6_9DEIO</name>
<dbReference type="EMBL" id="AP026560">
    <property type="protein sequence ID" value="BDP42493.1"/>
    <property type="molecule type" value="Genomic_DNA"/>
</dbReference>
<evidence type="ECO:0000256" key="1">
    <source>
        <dbReference type="SAM" id="MobiDB-lite"/>
    </source>
</evidence>
<reference evidence="2" key="1">
    <citation type="submission" date="2022-07" db="EMBL/GenBank/DDBJ databases">
        <title>Complete Genome Sequence of the Radioresistant Bacterium Deinococcus aetherius ST0316, Isolated from the Air Dust collected in Lower Stratosphere above Japan.</title>
        <authorList>
            <person name="Satoh K."/>
            <person name="Hagiwara K."/>
            <person name="Katsumata K."/>
            <person name="Kubo A."/>
            <person name="Yokobori S."/>
            <person name="Yamagishi A."/>
            <person name="Oono Y."/>
            <person name="Narumi I."/>
        </authorList>
    </citation>
    <scope>NUCLEOTIDE SEQUENCE</scope>
    <source>
        <strain evidence="2">ST0316</strain>
    </source>
</reference>
<keyword evidence="3" id="KW-1185">Reference proteome</keyword>
<protein>
    <submittedName>
        <fullName evidence="2">Uncharacterized protein</fullName>
    </submittedName>
</protein>
<feature type="region of interest" description="Disordered" evidence="1">
    <location>
        <begin position="276"/>
        <end position="299"/>
    </location>
</feature>
<organism evidence="2 3">
    <name type="scientific">Deinococcus aetherius</name>
    <dbReference type="NCBI Taxonomy" id="200252"/>
    <lineage>
        <taxon>Bacteria</taxon>
        <taxon>Thermotogati</taxon>
        <taxon>Deinococcota</taxon>
        <taxon>Deinococci</taxon>
        <taxon>Deinococcales</taxon>
        <taxon>Deinococcaceae</taxon>
        <taxon>Deinococcus</taxon>
    </lineage>
</organism>
<feature type="region of interest" description="Disordered" evidence="1">
    <location>
        <begin position="48"/>
        <end position="132"/>
    </location>
</feature>
<evidence type="ECO:0000313" key="3">
    <source>
        <dbReference type="Proteomes" id="UP001064971"/>
    </source>
</evidence>